<dbReference type="PANTHER" id="PTHR33606">
    <property type="entry name" value="PROTEIN YCII"/>
    <property type="match status" value="1"/>
</dbReference>
<proteinExistence type="inferred from homology"/>
<dbReference type="NCBIfam" id="NF009508">
    <property type="entry name" value="PRK12866.1"/>
    <property type="match status" value="1"/>
</dbReference>
<dbReference type="InterPro" id="IPR011008">
    <property type="entry name" value="Dimeric_a/b-barrel"/>
</dbReference>
<dbReference type="EMBL" id="JH651379">
    <property type="protein sequence ID" value="EIJ38642.1"/>
    <property type="molecule type" value="Genomic_DNA"/>
</dbReference>
<name>I3C4U9_9FLAO</name>
<protein>
    <recommendedName>
        <fullName evidence="2">YCII-related domain-containing protein</fullName>
    </recommendedName>
</protein>
<evidence type="ECO:0000256" key="1">
    <source>
        <dbReference type="ARBA" id="ARBA00007689"/>
    </source>
</evidence>
<dbReference type="HOGENOM" id="CLU_110355_5_2_10"/>
<organism evidence="3 4">
    <name type="scientific">Galbibacter orientalis DSM 19592</name>
    <dbReference type="NCBI Taxonomy" id="926559"/>
    <lineage>
        <taxon>Bacteria</taxon>
        <taxon>Pseudomonadati</taxon>
        <taxon>Bacteroidota</taxon>
        <taxon>Flavobacteriia</taxon>
        <taxon>Flavobacteriales</taxon>
        <taxon>Flavobacteriaceae</taxon>
        <taxon>Galbibacter</taxon>
    </lineage>
</organism>
<dbReference type="InterPro" id="IPR005545">
    <property type="entry name" value="YCII"/>
</dbReference>
<accession>I3C4U9</accession>
<dbReference type="Gene3D" id="3.30.70.1060">
    <property type="entry name" value="Dimeric alpha+beta barrel"/>
    <property type="match status" value="1"/>
</dbReference>
<dbReference type="InterPro" id="IPR051807">
    <property type="entry name" value="Sec-metab_biosynth-assoc"/>
</dbReference>
<comment type="similarity">
    <text evidence="1">Belongs to the YciI family.</text>
</comment>
<dbReference type="OrthoDB" id="9797014at2"/>
<dbReference type="RefSeq" id="WP_008611898.1">
    <property type="nucleotide sequence ID" value="NZ_JH651379.1"/>
</dbReference>
<sequence>MNYYALTYKTADNYLEERPKYRAEHLKLATEFVEKGYLVLGGAMENPADEALLIFKAESDKIAISFAENDPYVKNGLVKLWSVRKWNVVVNSFEK</sequence>
<dbReference type="Pfam" id="PF03795">
    <property type="entry name" value="YCII"/>
    <property type="match status" value="1"/>
</dbReference>
<feature type="domain" description="YCII-related" evidence="2">
    <location>
        <begin position="1"/>
        <end position="87"/>
    </location>
</feature>
<dbReference type="PANTHER" id="PTHR33606:SF3">
    <property type="entry name" value="PROTEIN YCII"/>
    <property type="match status" value="1"/>
</dbReference>
<keyword evidence="4" id="KW-1185">Reference proteome</keyword>
<evidence type="ECO:0000313" key="3">
    <source>
        <dbReference type="EMBL" id="EIJ38642.1"/>
    </source>
</evidence>
<gene>
    <name evidence="3" type="ORF">JoomaDRAFT_1630</name>
</gene>
<dbReference type="SUPFAM" id="SSF54909">
    <property type="entry name" value="Dimeric alpha+beta barrel"/>
    <property type="match status" value="1"/>
</dbReference>
<evidence type="ECO:0000313" key="4">
    <source>
        <dbReference type="Proteomes" id="UP000004690"/>
    </source>
</evidence>
<evidence type="ECO:0000259" key="2">
    <source>
        <dbReference type="Pfam" id="PF03795"/>
    </source>
</evidence>
<dbReference type="eggNOG" id="COG2350">
    <property type="taxonomic scope" value="Bacteria"/>
</dbReference>
<dbReference type="STRING" id="926559.JoomaDRAFT_1630"/>
<dbReference type="AlphaFoldDB" id="I3C4U9"/>
<reference evidence="3 4" key="1">
    <citation type="submission" date="2012-02" db="EMBL/GenBank/DDBJ databases">
        <title>Improved High-Quality Draft genome of Joostella marina DSM 19592.</title>
        <authorList>
            <consortium name="US DOE Joint Genome Institute (JGI-PGF)"/>
            <person name="Lucas S."/>
            <person name="Copeland A."/>
            <person name="Lapidus A."/>
            <person name="Bruce D."/>
            <person name="Goodwin L."/>
            <person name="Pitluck S."/>
            <person name="Peters L."/>
            <person name="Chertkov O."/>
            <person name="Ovchinnikova G."/>
            <person name="Kyrpides N."/>
            <person name="Mavromatis K."/>
            <person name="Detter J.C."/>
            <person name="Han C."/>
            <person name="Land M."/>
            <person name="Hauser L."/>
            <person name="Markowitz V."/>
            <person name="Cheng J.-F."/>
            <person name="Hugenholtz P."/>
            <person name="Woyke T."/>
            <person name="Wu D."/>
            <person name="Tindall B."/>
            <person name="Brambilla E."/>
            <person name="Klenk H.-P."/>
            <person name="Eisen J.A."/>
        </authorList>
    </citation>
    <scope>NUCLEOTIDE SEQUENCE [LARGE SCALE GENOMIC DNA]</scope>
    <source>
        <strain evidence="3 4">DSM 19592</strain>
    </source>
</reference>
<dbReference type="Proteomes" id="UP000004690">
    <property type="component" value="Unassembled WGS sequence"/>
</dbReference>